<dbReference type="OrthoDB" id="531511at2759"/>
<dbReference type="GeneID" id="9628134"/>
<dbReference type="KEGG" id="vcn:VOLCADRAFT_99961"/>
<dbReference type="InParanoid" id="D8UJ32"/>
<keyword evidence="2" id="KW-1185">Reference proteome</keyword>
<dbReference type="AlphaFoldDB" id="D8UJ32"/>
<gene>
    <name evidence="1" type="ORF">VOLCADRAFT_99961</name>
</gene>
<organism evidence="2">
    <name type="scientific">Volvox carteri f. nagariensis</name>
    <dbReference type="NCBI Taxonomy" id="3068"/>
    <lineage>
        <taxon>Eukaryota</taxon>
        <taxon>Viridiplantae</taxon>
        <taxon>Chlorophyta</taxon>
        <taxon>core chlorophytes</taxon>
        <taxon>Chlorophyceae</taxon>
        <taxon>CS clade</taxon>
        <taxon>Chlamydomonadales</taxon>
        <taxon>Volvocaceae</taxon>
        <taxon>Volvox</taxon>
    </lineage>
</organism>
<dbReference type="Proteomes" id="UP000001058">
    <property type="component" value="Unassembled WGS sequence"/>
</dbReference>
<reference evidence="1 2" key="1">
    <citation type="journal article" date="2010" name="Science">
        <title>Genomic analysis of organismal complexity in the multicellular green alga Volvox carteri.</title>
        <authorList>
            <person name="Prochnik S.E."/>
            <person name="Umen J."/>
            <person name="Nedelcu A.M."/>
            <person name="Hallmann A."/>
            <person name="Miller S.M."/>
            <person name="Nishii I."/>
            <person name="Ferris P."/>
            <person name="Kuo A."/>
            <person name="Mitros T."/>
            <person name="Fritz-Laylin L.K."/>
            <person name="Hellsten U."/>
            <person name="Chapman J."/>
            <person name="Simakov O."/>
            <person name="Rensing S.A."/>
            <person name="Terry A."/>
            <person name="Pangilinan J."/>
            <person name="Kapitonov V."/>
            <person name="Jurka J."/>
            <person name="Salamov A."/>
            <person name="Shapiro H."/>
            <person name="Schmutz J."/>
            <person name="Grimwood J."/>
            <person name="Lindquist E."/>
            <person name="Lucas S."/>
            <person name="Grigoriev I.V."/>
            <person name="Schmitt R."/>
            <person name="Kirk D."/>
            <person name="Rokhsar D.S."/>
        </authorList>
    </citation>
    <scope>NUCLEOTIDE SEQUENCE [LARGE SCALE GENOMIC DNA]</scope>
    <source>
        <strain evidence="2">f. Nagariensis / Eve</strain>
    </source>
</reference>
<evidence type="ECO:0000313" key="2">
    <source>
        <dbReference type="Proteomes" id="UP000001058"/>
    </source>
</evidence>
<name>D8UJ32_VOLCA</name>
<dbReference type="EMBL" id="GL378421">
    <property type="protein sequence ID" value="EFJ40278.1"/>
    <property type="molecule type" value="Genomic_DNA"/>
</dbReference>
<evidence type="ECO:0000313" key="1">
    <source>
        <dbReference type="EMBL" id="EFJ40278.1"/>
    </source>
</evidence>
<proteinExistence type="predicted"/>
<dbReference type="RefSeq" id="XP_002958675.1">
    <property type="nucleotide sequence ID" value="XM_002958629.1"/>
</dbReference>
<protein>
    <submittedName>
        <fullName evidence="1">Uncharacterized protein</fullName>
    </submittedName>
</protein>
<accession>D8UJ32</accession>
<sequence>MNKTEELCGRLPKLLDHEWAEATAHRIQDCVSQPVLLTSPTHTTSIHILMVKHDDCYNPALVAAVWDRVQPDAVALDVQPQYPKSFTRMAKAMYPGLMDKLLSTPLTSLSGALDHADDFDRLRWHHALLQVVGQGASPILISQAALFNVFANRDLHLTEAIAVAHLAVQGPAAGADAIMLQALGEDDFWTDEDSAAYRRTLLQVADPKLRSAVSTWLQRFVLSRLEQALSRQQLEESFVSAAAGRVAHEAHCIAHSEPRVREHLRLQGLQTAHHLARLRDIASGRLGGRRCNRILAVMSAEHALRLRRLAEAPGEAVGPALVGGTG</sequence>